<dbReference type="EMBL" id="JAMKFB020000002">
    <property type="protein sequence ID" value="KAL0201812.1"/>
    <property type="molecule type" value="Genomic_DNA"/>
</dbReference>
<evidence type="ECO:0000313" key="4">
    <source>
        <dbReference type="EMBL" id="KAL0201812.1"/>
    </source>
</evidence>
<feature type="domain" description="EH" evidence="2">
    <location>
        <begin position="1"/>
        <end position="47"/>
    </location>
</feature>
<feature type="non-terminal residue" evidence="4">
    <location>
        <position position="95"/>
    </location>
</feature>
<feature type="region of interest" description="Disordered" evidence="1">
    <location>
        <begin position="29"/>
        <end position="63"/>
    </location>
</feature>
<dbReference type="InterPro" id="IPR002048">
    <property type="entry name" value="EF_hand_dom"/>
</dbReference>
<dbReference type="InterPro" id="IPR011992">
    <property type="entry name" value="EF-hand-dom_pair"/>
</dbReference>
<protein>
    <submittedName>
        <fullName evidence="4">Uncharacterized protein</fullName>
    </submittedName>
</protein>
<keyword evidence="5" id="KW-1185">Reference proteome</keyword>
<dbReference type="Proteomes" id="UP001529510">
    <property type="component" value="Unassembled WGS sequence"/>
</dbReference>
<evidence type="ECO:0000256" key="1">
    <source>
        <dbReference type="SAM" id="MobiDB-lite"/>
    </source>
</evidence>
<name>A0ABD0RTF2_CIRMR</name>
<reference evidence="4 5" key="1">
    <citation type="submission" date="2024-05" db="EMBL/GenBank/DDBJ databases">
        <title>Genome sequencing and assembly of Indian major carp, Cirrhinus mrigala (Hamilton, 1822).</title>
        <authorList>
            <person name="Mohindra V."/>
            <person name="Chowdhury L.M."/>
            <person name="Lal K."/>
            <person name="Jena J.K."/>
        </authorList>
    </citation>
    <scope>NUCLEOTIDE SEQUENCE [LARGE SCALE GENOMIC DNA]</scope>
    <source>
        <strain evidence="4">CM1030</strain>
        <tissue evidence="4">Blood</tissue>
    </source>
</reference>
<dbReference type="PROSITE" id="PS50222">
    <property type="entry name" value="EF_HAND_2"/>
    <property type="match status" value="1"/>
</dbReference>
<feature type="compositionally biased region" description="Polar residues" evidence="1">
    <location>
        <begin position="46"/>
        <end position="58"/>
    </location>
</feature>
<feature type="domain" description="EF-hand" evidence="3">
    <location>
        <begin position="1"/>
        <end position="26"/>
    </location>
</feature>
<dbReference type="AlphaFoldDB" id="A0ABD0RTF2"/>
<dbReference type="Pfam" id="PF12763">
    <property type="entry name" value="EH"/>
    <property type="match status" value="1"/>
</dbReference>
<feature type="non-terminal residue" evidence="4">
    <location>
        <position position="1"/>
    </location>
</feature>
<evidence type="ECO:0000259" key="3">
    <source>
        <dbReference type="PROSITE" id="PS50222"/>
    </source>
</evidence>
<dbReference type="PROSITE" id="PS50031">
    <property type="entry name" value="EH"/>
    <property type="match status" value="1"/>
</dbReference>
<accession>A0ABD0RTF2</accession>
<comment type="caution">
    <text evidence="4">The sequence shown here is derived from an EMBL/GenBank/DDBJ whole genome shotgun (WGS) entry which is preliminary data.</text>
</comment>
<evidence type="ECO:0000313" key="5">
    <source>
        <dbReference type="Proteomes" id="UP001529510"/>
    </source>
</evidence>
<dbReference type="PANTHER" id="PTHR11216">
    <property type="entry name" value="EH DOMAIN"/>
    <property type="match status" value="1"/>
</dbReference>
<sequence>SLADTQRTGKLTKEQFCLAMHLIQEKVKGVEPPQSLTPEMIPPSERGSSSTPVRGQNTHMHDKHPLAISIRIPLALNRHENPSPFGEIRRFEAKT</sequence>
<dbReference type="Gene3D" id="1.10.238.10">
    <property type="entry name" value="EF-hand"/>
    <property type="match status" value="1"/>
</dbReference>
<proteinExistence type="predicted"/>
<gene>
    <name evidence="4" type="ORF">M9458_004999</name>
</gene>
<dbReference type="PANTHER" id="PTHR11216:SF69">
    <property type="entry name" value="EPIDERMAL GROWTH FACTOR RECEPTOR SUBSTRATE 15-LIKE 1"/>
    <property type="match status" value="1"/>
</dbReference>
<dbReference type="InterPro" id="IPR000261">
    <property type="entry name" value="EH_dom"/>
</dbReference>
<dbReference type="SUPFAM" id="SSF47473">
    <property type="entry name" value="EF-hand"/>
    <property type="match status" value="1"/>
</dbReference>
<evidence type="ECO:0000259" key="2">
    <source>
        <dbReference type="PROSITE" id="PS50031"/>
    </source>
</evidence>
<organism evidence="4 5">
    <name type="scientific">Cirrhinus mrigala</name>
    <name type="common">Mrigala</name>
    <dbReference type="NCBI Taxonomy" id="683832"/>
    <lineage>
        <taxon>Eukaryota</taxon>
        <taxon>Metazoa</taxon>
        <taxon>Chordata</taxon>
        <taxon>Craniata</taxon>
        <taxon>Vertebrata</taxon>
        <taxon>Euteleostomi</taxon>
        <taxon>Actinopterygii</taxon>
        <taxon>Neopterygii</taxon>
        <taxon>Teleostei</taxon>
        <taxon>Ostariophysi</taxon>
        <taxon>Cypriniformes</taxon>
        <taxon>Cyprinidae</taxon>
        <taxon>Labeoninae</taxon>
        <taxon>Labeonini</taxon>
        <taxon>Cirrhinus</taxon>
    </lineage>
</organism>